<evidence type="ECO:0008006" key="3">
    <source>
        <dbReference type="Google" id="ProtNLM"/>
    </source>
</evidence>
<dbReference type="OrthoDB" id="2422440at2759"/>
<gene>
    <name evidence="1" type="ORF">VP01_13611g1</name>
</gene>
<sequence length="47" mass="5340">MTADGHCGYLAIGECLGRGQEAYMKVQKNLYAEINKNHCGKKNRLRR</sequence>
<accession>A0A0L6VM29</accession>
<reference evidence="1 2" key="1">
    <citation type="submission" date="2015-08" db="EMBL/GenBank/DDBJ databases">
        <title>Next Generation Sequencing and Analysis of the Genome of Puccinia sorghi L Schw, the Causal Agent of Maize Common Rust.</title>
        <authorList>
            <person name="Rochi L."/>
            <person name="Burguener G."/>
            <person name="Darino M."/>
            <person name="Turjanski A."/>
            <person name="Kreff E."/>
            <person name="Dieguez M.J."/>
            <person name="Sacco F."/>
        </authorList>
    </citation>
    <scope>NUCLEOTIDE SEQUENCE [LARGE SCALE GENOMIC DNA]</scope>
    <source>
        <strain evidence="1 2">RO10H11247</strain>
    </source>
</reference>
<evidence type="ECO:0000313" key="2">
    <source>
        <dbReference type="Proteomes" id="UP000037035"/>
    </source>
</evidence>
<proteinExistence type="predicted"/>
<name>A0A0L6VM29_9BASI</name>
<organism evidence="1 2">
    <name type="scientific">Puccinia sorghi</name>
    <dbReference type="NCBI Taxonomy" id="27349"/>
    <lineage>
        <taxon>Eukaryota</taxon>
        <taxon>Fungi</taxon>
        <taxon>Dikarya</taxon>
        <taxon>Basidiomycota</taxon>
        <taxon>Pucciniomycotina</taxon>
        <taxon>Pucciniomycetes</taxon>
        <taxon>Pucciniales</taxon>
        <taxon>Pucciniaceae</taxon>
        <taxon>Puccinia</taxon>
    </lineage>
</organism>
<dbReference type="EMBL" id="LAVV01004012">
    <property type="protein sequence ID" value="KNZ61759.1"/>
    <property type="molecule type" value="Genomic_DNA"/>
</dbReference>
<dbReference type="Proteomes" id="UP000037035">
    <property type="component" value="Unassembled WGS sequence"/>
</dbReference>
<evidence type="ECO:0000313" key="1">
    <source>
        <dbReference type="EMBL" id="KNZ61759.1"/>
    </source>
</evidence>
<dbReference type="VEuPathDB" id="FungiDB:VP01_13611g1"/>
<keyword evidence="2" id="KW-1185">Reference proteome</keyword>
<dbReference type="AlphaFoldDB" id="A0A0L6VM29"/>
<protein>
    <recommendedName>
        <fullName evidence="3">OTU domain-containing protein</fullName>
    </recommendedName>
</protein>
<comment type="caution">
    <text evidence="1">The sequence shown here is derived from an EMBL/GenBank/DDBJ whole genome shotgun (WGS) entry which is preliminary data.</text>
</comment>